<dbReference type="EMBL" id="WNUR01001189">
    <property type="protein sequence ID" value="MDZ7543441.1"/>
    <property type="molecule type" value="Genomic_DNA"/>
</dbReference>
<dbReference type="Pfam" id="PF09818">
    <property type="entry name" value="ABC_ATPase"/>
    <property type="match status" value="1"/>
</dbReference>
<comment type="caution">
    <text evidence="2">The sequence shown here is derived from an EMBL/GenBank/DDBJ whole genome shotgun (WGS) entry which is preliminary data.</text>
</comment>
<evidence type="ECO:0000313" key="2">
    <source>
        <dbReference type="EMBL" id="MDZ7543441.1"/>
    </source>
</evidence>
<dbReference type="PANTHER" id="PTHR38149:SF1">
    <property type="entry name" value="ATPASE"/>
    <property type="match status" value="1"/>
</dbReference>
<reference evidence="2" key="1">
    <citation type="submission" date="2019-11" db="EMBL/GenBank/DDBJ databases">
        <title>Characterization of Clostridium perfringens isolates from swine manure treated agricultural soils.</title>
        <authorList>
            <person name="Wushke S.T."/>
        </authorList>
    </citation>
    <scope>NUCLEOTIDE SEQUENCE</scope>
    <source>
        <strain evidence="2">X62</strain>
    </source>
</reference>
<sequence length="148" mass="16318">ILYSVIPSIIENTLIYQNINKEKLIERINLVEDQEYIRSELKNKGLIAFVTNGSILPRESGVSSKPLRNGKKFESPKNLEVELNLPNKGLIKGMGVKEGITLIVGGGYHGKSTILNAIELGVYIHIEGDGREFVITDNTAVKVRAEDG</sequence>
<accession>A0AAW9KKY3</accession>
<feature type="non-terminal residue" evidence="2">
    <location>
        <position position="1"/>
    </location>
</feature>
<gene>
    <name evidence="2" type="ORF">GNF83_20130</name>
</gene>
<evidence type="ECO:0000313" key="3">
    <source>
        <dbReference type="Proteomes" id="UP001288944"/>
    </source>
</evidence>
<organism evidence="2 3">
    <name type="scientific">Clostridium perfringens</name>
    <dbReference type="NCBI Taxonomy" id="1502"/>
    <lineage>
        <taxon>Bacteria</taxon>
        <taxon>Bacillati</taxon>
        <taxon>Bacillota</taxon>
        <taxon>Clostridia</taxon>
        <taxon>Eubacteriales</taxon>
        <taxon>Clostridiaceae</taxon>
        <taxon>Clostridium</taxon>
    </lineage>
</organism>
<dbReference type="AlphaFoldDB" id="A0AAW9KKY3"/>
<feature type="non-terminal residue" evidence="2">
    <location>
        <position position="148"/>
    </location>
</feature>
<evidence type="ECO:0000259" key="1">
    <source>
        <dbReference type="Pfam" id="PF09818"/>
    </source>
</evidence>
<protein>
    <submittedName>
        <fullName evidence="2">Isopentenyl-diphosphate delta-isomerase</fullName>
    </submittedName>
</protein>
<name>A0AAW9KKY3_CLOPF</name>
<feature type="domain" description="ATPase of the ABC class C-terminal" evidence="1">
    <location>
        <begin position="21"/>
        <end position="148"/>
    </location>
</feature>
<proteinExistence type="predicted"/>
<dbReference type="InterPro" id="IPR046834">
    <property type="entry name" value="ABC_ATPase_C"/>
</dbReference>
<dbReference type="InterPro" id="IPR019195">
    <property type="entry name" value="ABC_ATPase_put"/>
</dbReference>
<dbReference type="Proteomes" id="UP001288944">
    <property type="component" value="Unassembled WGS sequence"/>
</dbReference>
<dbReference type="PANTHER" id="PTHR38149">
    <property type="entry name" value="ATPASE"/>
    <property type="match status" value="1"/>
</dbReference>